<protein>
    <submittedName>
        <fullName evidence="2">Uncharacterized protein</fullName>
    </submittedName>
</protein>
<comment type="caution">
    <text evidence="2">The sequence shown here is derived from an EMBL/GenBank/DDBJ whole genome shotgun (WGS) entry which is preliminary data.</text>
</comment>
<evidence type="ECO:0000313" key="3">
    <source>
        <dbReference type="Proteomes" id="UP000239485"/>
    </source>
</evidence>
<dbReference type="OrthoDB" id="5189370at2"/>
<name>A0A2S6II11_9ACTN</name>
<evidence type="ECO:0000256" key="1">
    <source>
        <dbReference type="SAM" id="MobiDB-lite"/>
    </source>
</evidence>
<accession>A0A2S6II11</accession>
<feature type="region of interest" description="Disordered" evidence="1">
    <location>
        <begin position="104"/>
        <end position="140"/>
    </location>
</feature>
<evidence type="ECO:0000313" key="2">
    <source>
        <dbReference type="EMBL" id="PPK93825.1"/>
    </source>
</evidence>
<keyword evidence="3" id="KW-1185">Reference proteome</keyword>
<gene>
    <name evidence="2" type="ORF">CLV92_109102</name>
</gene>
<dbReference type="EMBL" id="PTJD01000009">
    <property type="protein sequence ID" value="PPK93825.1"/>
    <property type="molecule type" value="Genomic_DNA"/>
</dbReference>
<dbReference type="Proteomes" id="UP000239485">
    <property type="component" value="Unassembled WGS sequence"/>
</dbReference>
<dbReference type="AlphaFoldDB" id="A0A2S6II11"/>
<dbReference type="RefSeq" id="WP_104433385.1">
    <property type="nucleotide sequence ID" value="NZ_PTJD01000009.1"/>
</dbReference>
<organism evidence="2 3">
    <name type="scientific">Kineococcus xinjiangensis</name>
    <dbReference type="NCBI Taxonomy" id="512762"/>
    <lineage>
        <taxon>Bacteria</taxon>
        <taxon>Bacillati</taxon>
        <taxon>Actinomycetota</taxon>
        <taxon>Actinomycetes</taxon>
        <taxon>Kineosporiales</taxon>
        <taxon>Kineosporiaceae</taxon>
        <taxon>Kineococcus</taxon>
    </lineage>
</organism>
<proteinExistence type="predicted"/>
<sequence length="140" mass="15843">MLPVHVVLRDLERASLRGELTPTFIDDYASKFGERVTALYALARKNHIAVNVEEGRNDHLLNEWESTVDVDAVTRAMDKQSVEAFRQLRAARQDDRPSVLRRKPGRHAAFVPKPAPQPVAPVQRCPPGCTCDLDHRPSRR</sequence>
<reference evidence="2 3" key="1">
    <citation type="submission" date="2018-02" db="EMBL/GenBank/DDBJ databases">
        <title>Genomic Encyclopedia of Archaeal and Bacterial Type Strains, Phase II (KMG-II): from individual species to whole genera.</title>
        <authorList>
            <person name="Goeker M."/>
        </authorList>
    </citation>
    <scope>NUCLEOTIDE SEQUENCE [LARGE SCALE GENOMIC DNA]</scope>
    <source>
        <strain evidence="2 3">DSM 22857</strain>
    </source>
</reference>